<evidence type="ECO:0000313" key="1">
    <source>
        <dbReference type="EMBL" id="KIK14524.1"/>
    </source>
</evidence>
<keyword evidence="2" id="KW-1185">Reference proteome</keyword>
<name>A0A0C9YL45_9AGAM</name>
<dbReference type="Proteomes" id="UP000054018">
    <property type="component" value="Unassembled WGS sequence"/>
</dbReference>
<reference evidence="1 2" key="1">
    <citation type="submission" date="2014-04" db="EMBL/GenBank/DDBJ databases">
        <authorList>
            <consortium name="DOE Joint Genome Institute"/>
            <person name="Kuo A."/>
            <person name="Kohler A."/>
            <person name="Costa M.D."/>
            <person name="Nagy L.G."/>
            <person name="Floudas D."/>
            <person name="Copeland A."/>
            <person name="Barry K.W."/>
            <person name="Cichocki N."/>
            <person name="Veneault-Fourrey C."/>
            <person name="LaButti K."/>
            <person name="Lindquist E.A."/>
            <person name="Lipzen A."/>
            <person name="Lundell T."/>
            <person name="Morin E."/>
            <person name="Murat C."/>
            <person name="Sun H."/>
            <person name="Tunlid A."/>
            <person name="Henrissat B."/>
            <person name="Grigoriev I.V."/>
            <person name="Hibbett D.S."/>
            <person name="Martin F."/>
            <person name="Nordberg H.P."/>
            <person name="Cantor M.N."/>
            <person name="Hua S.X."/>
        </authorList>
    </citation>
    <scope>NUCLEOTIDE SEQUENCE [LARGE SCALE GENOMIC DNA]</scope>
    <source>
        <strain evidence="1 2">441</strain>
    </source>
</reference>
<reference evidence="2" key="2">
    <citation type="submission" date="2015-01" db="EMBL/GenBank/DDBJ databases">
        <title>Evolutionary Origins and Diversification of the Mycorrhizal Mutualists.</title>
        <authorList>
            <consortium name="DOE Joint Genome Institute"/>
            <consortium name="Mycorrhizal Genomics Consortium"/>
            <person name="Kohler A."/>
            <person name="Kuo A."/>
            <person name="Nagy L.G."/>
            <person name="Floudas D."/>
            <person name="Copeland A."/>
            <person name="Barry K.W."/>
            <person name="Cichocki N."/>
            <person name="Veneault-Fourrey C."/>
            <person name="LaButti K."/>
            <person name="Lindquist E.A."/>
            <person name="Lipzen A."/>
            <person name="Lundell T."/>
            <person name="Morin E."/>
            <person name="Murat C."/>
            <person name="Riley R."/>
            <person name="Ohm R."/>
            <person name="Sun H."/>
            <person name="Tunlid A."/>
            <person name="Henrissat B."/>
            <person name="Grigoriev I.V."/>
            <person name="Hibbett D.S."/>
            <person name="Martin F."/>
        </authorList>
    </citation>
    <scope>NUCLEOTIDE SEQUENCE [LARGE SCALE GENOMIC DNA]</scope>
    <source>
        <strain evidence="2">441</strain>
    </source>
</reference>
<gene>
    <name evidence="1" type="ORF">PISMIDRAFT_687891</name>
</gene>
<accession>A0A0C9YL45</accession>
<sequence length="57" mass="6413">MEVLGTIPIHSRETLRSATARSQQFESTHNTTSSVFTFTCVYISGLIRRANGVDRIR</sequence>
<organism evidence="1 2">
    <name type="scientific">Pisolithus microcarpus 441</name>
    <dbReference type="NCBI Taxonomy" id="765257"/>
    <lineage>
        <taxon>Eukaryota</taxon>
        <taxon>Fungi</taxon>
        <taxon>Dikarya</taxon>
        <taxon>Basidiomycota</taxon>
        <taxon>Agaricomycotina</taxon>
        <taxon>Agaricomycetes</taxon>
        <taxon>Agaricomycetidae</taxon>
        <taxon>Boletales</taxon>
        <taxon>Sclerodermatineae</taxon>
        <taxon>Pisolithaceae</taxon>
        <taxon>Pisolithus</taxon>
    </lineage>
</organism>
<dbReference type="EMBL" id="KN833934">
    <property type="protein sequence ID" value="KIK14524.1"/>
    <property type="molecule type" value="Genomic_DNA"/>
</dbReference>
<dbReference type="AlphaFoldDB" id="A0A0C9YL45"/>
<evidence type="ECO:0000313" key="2">
    <source>
        <dbReference type="Proteomes" id="UP000054018"/>
    </source>
</evidence>
<dbReference type="HOGENOM" id="CLU_2984643_0_0_1"/>
<protein>
    <submittedName>
        <fullName evidence="1">Uncharacterized protein</fullName>
    </submittedName>
</protein>
<proteinExistence type="predicted"/>